<proteinExistence type="predicted"/>
<gene>
    <name evidence="1" type="ORF">EV691_1559</name>
</gene>
<name>A0A4R1P195_9GAMM</name>
<dbReference type="Proteomes" id="UP000295169">
    <property type="component" value="Unassembled WGS sequence"/>
</dbReference>
<dbReference type="Gene3D" id="2.50.20.10">
    <property type="entry name" value="Lipoprotein localisation LolA/LolB/LppX"/>
    <property type="match status" value="1"/>
</dbReference>
<sequence>MLWALFVFALLGDTMSDPLAEAESRFQALTSYRVTVRATAGDGERHVLRYFYRKPGWMRMEFVQPHEGMVLIYDPGTRRVRVWPFGLNRLPRFSFAPDNPLVRGPRGHRVDRSDIGTLLAHLRAVVARGSLTTLGETQIAARPAAGFEVRGEAHASRPEVQHYRIWLARDSLFPLRVEHFAADGRLLERVDMADVEIDVPLPERFFTP</sequence>
<dbReference type="AlphaFoldDB" id="A0A4R1P195"/>
<reference evidence="1 2" key="1">
    <citation type="submission" date="2019-03" db="EMBL/GenBank/DDBJ databases">
        <title>Genomic Encyclopedia of Type Strains, Phase IV (KMG-IV): sequencing the most valuable type-strain genomes for metagenomic binning, comparative biology and taxonomic classification.</title>
        <authorList>
            <person name="Goeker M."/>
        </authorList>
    </citation>
    <scope>NUCLEOTIDE SEQUENCE [LARGE SCALE GENOMIC DNA]</scope>
    <source>
        <strain evidence="1 2">DSM 2286</strain>
    </source>
</reference>
<protein>
    <submittedName>
        <fullName evidence="1">Outer membrane lipoprotein-sorting protein</fullName>
    </submittedName>
</protein>
<dbReference type="RefSeq" id="WP_242672630.1">
    <property type="nucleotide sequence ID" value="NZ_JBHLST010000095.1"/>
</dbReference>
<keyword evidence="1" id="KW-0449">Lipoprotein</keyword>
<comment type="caution">
    <text evidence="1">The sequence shown here is derived from an EMBL/GenBank/DDBJ whole genome shotgun (WGS) entry which is preliminary data.</text>
</comment>
<evidence type="ECO:0000313" key="1">
    <source>
        <dbReference type="EMBL" id="TCL18150.1"/>
    </source>
</evidence>
<organism evidence="1 2">
    <name type="scientific">Azotobacter chroococcum</name>
    <dbReference type="NCBI Taxonomy" id="353"/>
    <lineage>
        <taxon>Bacteria</taxon>
        <taxon>Pseudomonadati</taxon>
        <taxon>Pseudomonadota</taxon>
        <taxon>Gammaproteobacteria</taxon>
        <taxon>Pseudomonadales</taxon>
        <taxon>Pseudomonadaceae</taxon>
        <taxon>Azotobacter</taxon>
    </lineage>
</organism>
<evidence type="ECO:0000313" key="2">
    <source>
        <dbReference type="Proteomes" id="UP000295169"/>
    </source>
</evidence>
<accession>A0A4R1P195</accession>
<dbReference type="EMBL" id="SMMU01000055">
    <property type="protein sequence ID" value="TCL18150.1"/>
    <property type="molecule type" value="Genomic_DNA"/>
</dbReference>